<keyword evidence="1" id="KW-1185">Reference proteome</keyword>
<dbReference type="Proteomes" id="UP000092443">
    <property type="component" value="Unplaced"/>
</dbReference>
<reference evidence="2" key="1">
    <citation type="submission" date="2025-08" db="UniProtKB">
        <authorList>
            <consortium name="RefSeq"/>
        </authorList>
    </citation>
    <scope>IDENTIFICATION</scope>
    <source>
        <tissue evidence="2">Whole body pupa</tissue>
    </source>
</reference>
<gene>
    <name evidence="2" type="primary">LOC119641542</name>
</gene>
<dbReference type="RefSeq" id="XP_037896208.1">
    <property type="nucleotide sequence ID" value="XM_038040280.1"/>
</dbReference>
<accession>A0A9C6DYD0</accession>
<evidence type="ECO:0000313" key="2">
    <source>
        <dbReference type="RefSeq" id="XP_037896208.1"/>
    </source>
</evidence>
<name>A0A9C6DYD0_9MUSC</name>
<organism evidence="1 2">
    <name type="scientific">Glossina fuscipes</name>
    <dbReference type="NCBI Taxonomy" id="7396"/>
    <lineage>
        <taxon>Eukaryota</taxon>
        <taxon>Metazoa</taxon>
        <taxon>Ecdysozoa</taxon>
        <taxon>Arthropoda</taxon>
        <taxon>Hexapoda</taxon>
        <taxon>Insecta</taxon>
        <taxon>Pterygota</taxon>
        <taxon>Neoptera</taxon>
        <taxon>Endopterygota</taxon>
        <taxon>Diptera</taxon>
        <taxon>Brachycera</taxon>
        <taxon>Muscomorpha</taxon>
        <taxon>Hippoboscoidea</taxon>
        <taxon>Glossinidae</taxon>
        <taxon>Glossina</taxon>
    </lineage>
</organism>
<dbReference type="KEGG" id="gfs:119641542"/>
<proteinExistence type="predicted"/>
<protein>
    <submittedName>
        <fullName evidence="2">N-alpha-acetyltransferase 35, NatC auxiliary subunit homolog</fullName>
    </submittedName>
</protein>
<dbReference type="AlphaFoldDB" id="A0A9C6DYD0"/>
<sequence>MAVVHRLRFMHHFYQSLYLFDYAMTNSVGEGNINGIYKHLNASLELIPQIKKTMEKGTQPIPASNRVS</sequence>
<dbReference type="GeneID" id="119641542"/>
<evidence type="ECO:0000313" key="1">
    <source>
        <dbReference type="Proteomes" id="UP000092443"/>
    </source>
</evidence>